<comment type="caution">
    <text evidence="2">The sequence shown here is derived from an EMBL/GenBank/DDBJ whole genome shotgun (WGS) entry which is preliminary data.</text>
</comment>
<keyword evidence="3" id="KW-1185">Reference proteome</keyword>
<accession>A0ABS4IJF7</accession>
<evidence type="ECO:0000313" key="2">
    <source>
        <dbReference type="EMBL" id="MBP1971087.1"/>
    </source>
</evidence>
<dbReference type="RefSeq" id="WP_209464157.1">
    <property type="nucleotide sequence ID" value="NZ_CP110224.1"/>
</dbReference>
<feature type="compositionally biased region" description="Basic and acidic residues" evidence="1">
    <location>
        <begin position="1"/>
        <end position="21"/>
    </location>
</feature>
<feature type="region of interest" description="Disordered" evidence="1">
    <location>
        <begin position="1"/>
        <end position="40"/>
    </location>
</feature>
<evidence type="ECO:0000313" key="3">
    <source>
        <dbReference type="Proteomes" id="UP001519345"/>
    </source>
</evidence>
<dbReference type="Proteomes" id="UP001519345">
    <property type="component" value="Unassembled WGS sequence"/>
</dbReference>
<organism evidence="2 3">
    <name type="scientific">Virgibacillus natechei</name>
    <dbReference type="NCBI Taxonomy" id="1216297"/>
    <lineage>
        <taxon>Bacteria</taxon>
        <taxon>Bacillati</taxon>
        <taxon>Bacillota</taxon>
        <taxon>Bacilli</taxon>
        <taxon>Bacillales</taxon>
        <taxon>Bacillaceae</taxon>
        <taxon>Virgibacillus</taxon>
    </lineage>
</organism>
<feature type="compositionally biased region" description="Polar residues" evidence="1">
    <location>
        <begin position="22"/>
        <end position="34"/>
    </location>
</feature>
<sequence length="60" mass="6943">MCIGGEEKDMHATVEAKHDKSIPQSSTFSKLRQKTQNEMKRTNTQYEDVLKIMESIKRGE</sequence>
<protein>
    <submittedName>
        <fullName evidence="2">Uncharacterized protein</fullName>
    </submittedName>
</protein>
<reference evidence="2 3" key="1">
    <citation type="submission" date="2021-03" db="EMBL/GenBank/DDBJ databases">
        <title>Genomic Encyclopedia of Type Strains, Phase IV (KMG-IV): sequencing the most valuable type-strain genomes for metagenomic binning, comparative biology and taxonomic classification.</title>
        <authorList>
            <person name="Goeker M."/>
        </authorList>
    </citation>
    <scope>NUCLEOTIDE SEQUENCE [LARGE SCALE GENOMIC DNA]</scope>
    <source>
        <strain evidence="2 3">DSM 25609</strain>
    </source>
</reference>
<evidence type="ECO:0000256" key="1">
    <source>
        <dbReference type="SAM" id="MobiDB-lite"/>
    </source>
</evidence>
<gene>
    <name evidence="2" type="ORF">J2Z83_003224</name>
</gene>
<proteinExistence type="predicted"/>
<dbReference type="EMBL" id="JAGGKX010000020">
    <property type="protein sequence ID" value="MBP1971087.1"/>
    <property type="molecule type" value="Genomic_DNA"/>
</dbReference>
<name>A0ABS4IJF7_9BACI</name>